<dbReference type="PANTHER" id="PTHR43661:SF3">
    <property type="entry name" value="D-XYLONATE DEHYDRATASE YAGF-RELATED"/>
    <property type="match status" value="1"/>
</dbReference>
<dbReference type="InterPro" id="IPR042096">
    <property type="entry name" value="Dihydro-acid_dehy_C"/>
</dbReference>
<evidence type="ECO:0000256" key="3">
    <source>
        <dbReference type="ARBA" id="ARBA00023004"/>
    </source>
</evidence>
<dbReference type="GO" id="GO:0051536">
    <property type="term" value="F:iron-sulfur cluster binding"/>
    <property type="evidence" value="ECO:0007669"/>
    <property type="project" value="UniProtKB-KW"/>
</dbReference>
<comment type="caution">
    <text evidence="8">The sequence shown here is derived from an EMBL/GenBank/DDBJ whole genome shotgun (WGS) entry which is preliminary data.</text>
</comment>
<dbReference type="GO" id="GO:0005829">
    <property type="term" value="C:cytosol"/>
    <property type="evidence" value="ECO:0007669"/>
    <property type="project" value="TreeGrafter"/>
</dbReference>
<name>A0A419F6V6_9BACT</name>
<dbReference type="Pfam" id="PF00920">
    <property type="entry name" value="ILVD_EDD_N"/>
    <property type="match status" value="1"/>
</dbReference>
<evidence type="ECO:0000313" key="8">
    <source>
        <dbReference type="EMBL" id="RJP74143.1"/>
    </source>
</evidence>
<dbReference type="EMBL" id="QZKI01000019">
    <property type="protein sequence ID" value="RJP74143.1"/>
    <property type="molecule type" value="Genomic_DNA"/>
</dbReference>
<evidence type="ECO:0000259" key="7">
    <source>
        <dbReference type="Pfam" id="PF24877"/>
    </source>
</evidence>
<dbReference type="PROSITE" id="PS00886">
    <property type="entry name" value="ILVD_EDD_1"/>
    <property type="match status" value="1"/>
</dbReference>
<comment type="similarity">
    <text evidence="1">Belongs to the IlvD/Edd family.</text>
</comment>
<sequence>MTKPFIAVANSYTDINPGHIHLRELAQAVKEGVFAAGGLPFEFSVPAPCDAVAEGNEGMRHILPQRDLIADSVETFVRSQLFDGVVMVTSCDKINPGMLMAAARLDLPAIFVPGGPAMMNIRFLQPGASIDHKDHEDIATKLHAVACGTCGACEIMGTANTFQLLTEAMGMALPGSAAIPAAAMEKRVMARAAGQRIVEMIRENLTARRILTQESIENAVMVDLAIGGSTNSTLHLPAIAHQLGLTLHMESFNHYAVKIPTLLSIAPNGPHGIVDLYRAGGVLAVMKRLRDDLNLDCMTVTGATVRELVDEAEVSDETVVRTKENPVLPEGGTVILKGNLAPDGAVIKQSAVAPAMRVFEGAARVFDSEEAALAALQAGDIDSGTVIVIRNEGPKGGPGMPEMLSVTATITLMRLEKVALVTDGRFSGATDGPCVGHVTPEAFEGGPIAMLRDGDLIKIDIPRRTLSVKLTPEEIEKRRKAWVRTERPTASHFLKLYRKLVGPASKGAILEA</sequence>
<dbReference type="PROSITE" id="PS00887">
    <property type="entry name" value="ILVD_EDD_2"/>
    <property type="match status" value="1"/>
</dbReference>
<evidence type="ECO:0000256" key="5">
    <source>
        <dbReference type="ARBA" id="ARBA00023239"/>
    </source>
</evidence>
<keyword evidence="5" id="KW-0456">Lyase</keyword>
<dbReference type="InterPro" id="IPR020558">
    <property type="entry name" value="DiOHA_6PGluconate_deHydtase_CS"/>
</dbReference>
<evidence type="ECO:0000256" key="4">
    <source>
        <dbReference type="ARBA" id="ARBA00023014"/>
    </source>
</evidence>
<dbReference type="InterPro" id="IPR037237">
    <property type="entry name" value="IlvD/EDD_N"/>
</dbReference>
<keyword evidence="3" id="KW-0408">Iron</keyword>
<evidence type="ECO:0000256" key="1">
    <source>
        <dbReference type="ARBA" id="ARBA00006486"/>
    </source>
</evidence>
<organism evidence="8 9">
    <name type="scientific">Candidatus Abyssobacteria bacterium SURF_17</name>
    <dbReference type="NCBI Taxonomy" id="2093361"/>
    <lineage>
        <taxon>Bacteria</taxon>
        <taxon>Pseudomonadati</taxon>
        <taxon>Candidatus Hydrogenedentota</taxon>
        <taxon>Candidatus Abyssobacteria</taxon>
    </lineage>
</organism>
<keyword evidence="4" id="KW-0411">Iron-sulfur</keyword>
<reference evidence="8 9" key="1">
    <citation type="journal article" date="2017" name="ISME J.">
        <title>Energy and carbon metabolisms in a deep terrestrial subsurface fluid microbial community.</title>
        <authorList>
            <person name="Momper L."/>
            <person name="Jungbluth S.P."/>
            <person name="Lee M.D."/>
            <person name="Amend J.P."/>
        </authorList>
    </citation>
    <scope>NUCLEOTIDE SEQUENCE [LARGE SCALE GENOMIC DNA]</scope>
    <source>
        <strain evidence="8">SURF_17</strain>
    </source>
</reference>
<dbReference type="SUPFAM" id="SSF52016">
    <property type="entry name" value="LeuD/IlvD-like"/>
    <property type="match status" value="1"/>
</dbReference>
<dbReference type="InterPro" id="IPR000581">
    <property type="entry name" value="ILV_EDD_N"/>
</dbReference>
<dbReference type="PANTHER" id="PTHR43661">
    <property type="entry name" value="D-XYLONATE DEHYDRATASE"/>
    <property type="match status" value="1"/>
</dbReference>
<dbReference type="GO" id="GO:0016836">
    <property type="term" value="F:hydro-lyase activity"/>
    <property type="evidence" value="ECO:0007669"/>
    <property type="project" value="TreeGrafter"/>
</dbReference>
<dbReference type="InterPro" id="IPR056740">
    <property type="entry name" value="ILV_EDD_C"/>
</dbReference>
<gene>
    <name evidence="8" type="ORF">C4532_03120</name>
</gene>
<proteinExistence type="inferred from homology"/>
<dbReference type="Gene3D" id="3.50.30.80">
    <property type="entry name" value="IlvD/EDD C-terminal domain-like"/>
    <property type="match status" value="1"/>
</dbReference>
<protein>
    <submittedName>
        <fullName evidence="8">Dihydroxy-acid dehydratase</fullName>
    </submittedName>
</protein>
<dbReference type="AlphaFoldDB" id="A0A419F6V6"/>
<feature type="domain" description="Dihydroxy-acid/6-phosphogluconate dehydratase C-terminal" evidence="7">
    <location>
        <begin position="319"/>
        <end position="508"/>
    </location>
</feature>
<feature type="domain" description="Dihydroxy-acid/6-phosphogluconate dehydratase N-terminal" evidence="6">
    <location>
        <begin position="3"/>
        <end position="307"/>
    </location>
</feature>
<dbReference type="SUPFAM" id="SSF143975">
    <property type="entry name" value="IlvD/EDD N-terminal domain-like"/>
    <property type="match status" value="1"/>
</dbReference>
<dbReference type="Pfam" id="PF24877">
    <property type="entry name" value="ILV_EDD_C"/>
    <property type="match status" value="1"/>
</dbReference>
<keyword evidence="2" id="KW-0479">Metal-binding</keyword>
<dbReference type="FunFam" id="3.50.30.80:FF:000001">
    <property type="entry name" value="Dihydroxy-acid dehydratase"/>
    <property type="match status" value="1"/>
</dbReference>
<accession>A0A419F6V6</accession>
<dbReference type="GO" id="GO:0046872">
    <property type="term" value="F:metal ion binding"/>
    <property type="evidence" value="ECO:0007669"/>
    <property type="project" value="UniProtKB-KW"/>
</dbReference>
<dbReference type="Proteomes" id="UP000285961">
    <property type="component" value="Unassembled WGS sequence"/>
</dbReference>
<evidence type="ECO:0000313" key="9">
    <source>
        <dbReference type="Proteomes" id="UP000285961"/>
    </source>
</evidence>
<evidence type="ECO:0000256" key="2">
    <source>
        <dbReference type="ARBA" id="ARBA00022723"/>
    </source>
</evidence>
<evidence type="ECO:0000259" key="6">
    <source>
        <dbReference type="Pfam" id="PF00920"/>
    </source>
</evidence>